<dbReference type="InterPro" id="IPR037138">
    <property type="entry name" value="His_deacetylse_dom_sf"/>
</dbReference>
<keyword evidence="8" id="KW-1185">Reference proteome</keyword>
<dbReference type="InterPro" id="IPR023696">
    <property type="entry name" value="Ureohydrolase_dom_sf"/>
</dbReference>
<comment type="caution">
    <text evidence="7">The sequence shown here is derived from an EMBL/GenBank/DDBJ whole genome shotgun (WGS) entry which is preliminary data.</text>
</comment>
<evidence type="ECO:0000256" key="4">
    <source>
        <dbReference type="ARBA" id="ARBA00022801"/>
    </source>
</evidence>
<dbReference type="GO" id="GO:0040029">
    <property type="term" value="P:epigenetic regulation of gene expression"/>
    <property type="evidence" value="ECO:0007669"/>
    <property type="project" value="TreeGrafter"/>
</dbReference>
<evidence type="ECO:0000256" key="2">
    <source>
        <dbReference type="ARBA" id="ARBA00005947"/>
    </source>
</evidence>
<dbReference type="AlphaFoldDB" id="A0A7Y4M0B8"/>
<dbReference type="EMBL" id="JAAVLW010000001">
    <property type="protein sequence ID" value="NOJ44700.1"/>
    <property type="molecule type" value="Genomic_DNA"/>
</dbReference>
<gene>
    <name evidence="7" type="ORF">HCN50_00170</name>
</gene>
<evidence type="ECO:0000256" key="1">
    <source>
        <dbReference type="ARBA" id="ARBA00001947"/>
    </source>
</evidence>
<dbReference type="GO" id="GO:0046872">
    <property type="term" value="F:metal ion binding"/>
    <property type="evidence" value="ECO:0007669"/>
    <property type="project" value="UniProtKB-KW"/>
</dbReference>
<dbReference type="PRINTS" id="PR01270">
    <property type="entry name" value="HDASUPER"/>
</dbReference>
<keyword evidence="5" id="KW-0862">Zinc</keyword>
<dbReference type="GO" id="GO:0004407">
    <property type="term" value="F:histone deacetylase activity"/>
    <property type="evidence" value="ECO:0007669"/>
    <property type="project" value="TreeGrafter"/>
</dbReference>
<accession>A0A7Y4M0B8</accession>
<keyword evidence="4" id="KW-0378">Hydrolase</keyword>
<protein>
    <recommendedName>
        <fullName evidence="6">Histone deacetylase domain-containing protein</fullName>
    </recommendedName>
</protein>
<dbReference type="Proteomes" id="UP000528734">
    <property type="component" value="Unassembled WGS sequence"/>
</dbReference>
<feature type="domain" description="Histone deacetylase" evidence="6">
    <location>
        <begin position="31"/>
        <end position="198"/>
    </location>
</feature>
<evidence type="ECO:0000256" key="3">
    <source>
        <dbReference type="ARBA" id="ARBA00022723"/>
    </source>
</evidence>
<dbReference type="Gene3D" id="3.40.800.20">
    <property type="entry name" value="Histone deacetylase domain"/>
    <property type="match status" value="1"/>
</dbReference>
<dbReference type="PANTHER" id="PTHR10625:SF17">
    <property type="entry name" value="HISTONE DEACETYLASE 8"/>
    <property type="match status" value="1"/>
</dbReference>
<dbReference type="PANTHER" id="PTHR10625">
    <property type="entry name" value="HISTONE DEACETYLASE HDAC1-RELATED"/>
    <property type="match status" value="1"/>
</dbReference>
<evidence type="ECO:0000313" key="8">
    <source>
        <dbReference type="Proteomes" id="UP000528734"/>
    </source>
</evidence>
<dbReference type="InterPro" id="IPR023801">
    <property type="entry name" value="His_deacetylse_dom"/>
</dbReference>
<comment type="similarity">
    <text evidence="2">Belongs to the histone deacetylase family.</text>
</comment>
<organism evidence="7 8">
    <name type="scientific">Bradyrhizobium archetypum</name>
    <dbReference type="NCBI Taxonomy" id="2721160"/>
    <lineage>
        <taxon>Bacteria</taxon>
        <taxon>Pseudomonadati</taxon>
        <taxon>Pseudomonadota</taxon>
        <taxon>Alphaproteobacteria</taxon>
        <taxon>Hyphomicrobiales</taxon>
        <taxon>Nitrobacteraceae</taxon>
        <taxon>Bradyrhizobium</taxon>
    </lineage>
</organism>
<dbReference type="SUPFAM" id="SSF52768">
    <property type="entry name" value="Arginase/deacetylase"/>
    <property type="match status" value="1"/>
</dbReference>
<dbReference type="GO" id="GO:0016787">
    <property type="term" value="F:hydrolase activity"/>
    <property type="evidence" value="ECO:0007669"/>
    <property type="project" value="UniProtKB-KW"/>
</dbReference>
<reference evidence="7 8" key="1">
    <citation type="submission" date="2020-03" db="EMBL/GenBank/DDBJ databases">
        <title>Bradyrhizobium diversity isolated from nodules of Muelleranthus trifoliolatus.</title>
        <authorList>
            <person name="Klepa M."/>
            <person name="Helene L."/>
            <person name="Hungria M."/>
        </authorList>
    </citation>
    <scope>NUCLEOTIDE SEQUENCE [LARGE SCALE GENOMIC DNA]</scope>
    <source>
        <strain evidence="7 8">WSM 1744</strain>
    </source>
</reference>
<keyword evidence="3" id="KW-0479">Metal-binding</keyword>
<name>A0A7Y4M0B8_9BRAD</name>
<evidence type="ECO:0000256" key="5">
    <source>
        <dbReference type="ARBA" id="ARBA00022833"/>
    </source>
</evidence>
<evidence type="ECO:0000313" key="7">
    <source>
        <dbReference type="EMBL" id="NOJ44700.1"/>
    </source>
</evidence>
<dbReference type="Pfam" id="PF00850">
    <property type="entry name" value="Hist_deacetyl"/>
    <property type="match status" value="1"/>
</dbReference>
<proteinExistence type="inferred from homology"/>
<dbReference type="InterPro" id="IPR000286">
    <property type="entry name" value="HDACs"/>
</dbReference>
<evidence type="ECO:0000259" key="6">
    <source>
        <dbReference type="Pfam" id="PF00850"/>
    </source>
</evidence>
<dbReference type="RefSeq" id="WP_171707645.1">
    <property type="nucleotide sequence ID" value="NZ_JAAVLW010000001.1"/>
</dbReference>
<comment type="cofactor">
    <cofactor evidence="1">
        <name>Zn(2+)</name>
        <dbReference type="ChEBI" id="CHEBI:29105"/>
    </cofactor>
</comment>
<sequence length="214" mass="22414">MTWLTVHLTPASSGPAGLIADATGSIKSSREVEDRINEIRTGLQSSPGVQSISPSENIADKVMTILGSLHDPGYLEALRLGPHPREPEITELASRYAAAGVPQNTSVDAGSYQRALFSAATGFAAATTIASKRSPVSYALCRPPGHHAGRSFMGGYCLLNNAAVAALSLRASGFHRPAIIDLDFHPGNGTSDVLSAHPSRNFNQHSAATGILNF</sequence>